<feature type="region of interest" description="Disordered" evidence="1">
    <location>
        <begin position="20"/>
        <end position="54"/>
    </location>
</feature>
<evidence type="ECO:0000313" key="3">
    <source>
        <dbReference type="Proteomes" id="UP000799753"/>
    </source>
</evidence>
<reference evidence="2" key="1">
    <citation type="journal article" date="2020" name="Stud. Mycol.">
        <title>101 Dothideomycetes genomes: a test case for predicting lifestyles and emergence of pathogens.</title>
        <authorList>
            <person name="Haridas S."/>
            <person name="Albert R."/>
            <person name="Binder M."/>
            <person name="Bloem J."/>
            <person name="Labutti K."/>
            <person name="Salamov A."/>
            <person name="Andreopoulos B."/>
            <person name="Baker S."/>
            <person name="Barry K."/>
            <person name="Bills G."/>
            <person name="Bluhm B."/>
            <person name="Cannon C."/>
            <person name="Castanera R."/>
            <person name="Culley D."/>
            <person name="Daum C."/>
            <person name="Ezra D."/>
            <person name="Gonzalez J."/>
            <person name="Henrissat B."/>
            <person name="Kuo A."/>
            <person name="Liang C."/>
            <person name="Lipzen A."/>
            <person name="Lutzoni F."/>
            <person name="Magnuson J."/>
            <person name="Mondo S."/>
            <person name="Nolan M."/>
            <person name="Ohm R."/>
            <person name="Pangilinan J."/>
            <person name="Park H.-J."/>
            <person name="Ramirez L."/>
            <person name="Alfaro M."/>
            <person name="Sun H."/>
            <person name="Tritt A."/>
            <person name="Yoshinaga Y."/>
            <person name="Zwiers L.-H."/>
            <person name="Turgeon B."/>
            <person name="Goodwin S."/>
            <person name="Spatafora J."/>
            <person name="Crous P."/>
            <person name="Grigoriev I."/>
        </authorList>
    </citation>
    <scope>NUCLEOTIDE SEQUENCE</scope>
    <source>
        <strain evidence="2">CBS 473.64</strain>
    </source>
</reference>
<protein>
    <submittedName>
        <fullName evidence="2">Uncharacterized protein</fullName>
    </submittedName>
</protein>
<feature type="region of interest" description="Disordered" evidence="1">
    <location>
        <begin position="134"/>
        <end position="213"/>
    </location>
</feature>
<feature type="compositionally biased region" description="Basic residues" evidence="1">
    <location>
        <begin position="186"/>
        <end position="196"/>
    </location>
</feature>
<evidence type="ECO:0000256" key="1">
    <source>
        <dbReference type="SAM" id="MobiDB-lite"/>
    </source>
</evidence>
<evidence type="ECO:0000313" key="2">
    <source>
        <dbReference type="EMBL" id="KAF2634425.1"/>
    </source>
</evidence>
<accession>A0A6A6RH36</accession>
<feature type="compositionally biased region" description="Polar residues" evidence="1">
    <location>
        <begin position="20"/>
        <end position="30"/>
    </location>
</feature>
<keyword evidence="3" id="KW-1185">Reference proteome</keyword>
<dbReference type="OrthoDB" id="3778648at2759"/>
<dbReference type="EMBL" id="MU006830">
    <property type="protein sequence ID" value="KAF2634425.1"/>
    <property type="molecule type" value="Genomic_DNA"/>
</dbReference>
<name>A0A6A6RH36_9PLEO</name>
<organism evidence="2 3">
    <name type="scientific">Massarina eburnea CBS 473.64</name>
    <dbReference type="NCBI Taxonomy" id="1395130"/>
    <lineage>
        <taxon>Eukaryota</taxon>
        <taxon>Fungi</taxon>
        <taxon>Dikarya</taxon>
        <taxon>Ascomycota</taxon>
        <taxon>Pezizomycotina</taxon>
        <taxon>Dothideomycetes</taxon>
        <taxon>Pleosporomycetidae</taxon>
        <taxon>Pleosporales</taxon>
        <taxon>Massarineae</taxon>
        <taxon>Massarinaceae</taxon>
        <taxon>Massarina</taxon>
    </lineage>
</organism>
<gene>
    <name evidence="2" type="ORF">P280DRAFT_258704</name>
</gene>
<sequence>MVFGRRMKALSEKNLRIHTSGLSNTNANTAQDEKARTTQQDTVDIDSLSDTDFSPQDADLAARREASLDALKLYTGSFVSLCTPMERFMASSTTEDVKPFLAKHAPHDSGVAFGDAAPGAVARGNHWETLDATKTASDLHGTTTNAETRDICPGSPRPSSDTLSLSRYQTMYLESKTDRKENGGTRSRRKLRMRRRNTVDRMKASKSPQPSGL</sequence>
<dbReference type="AlphaFoldDB" id="A0A6A6RH36"/>
<feature type="compositionally biased region" description="Polar residues" evidence="1">
    <location>
        <begin position="134"/>
        <end position="146"/>
    </location>
</feature>
<feature type="compositionally biased region" description="Polar residues" evidence="1">
    <location>
        <begin position="157"/>
        <end position="169"/>
    </location>
</feature>
<dbReference type="Proteomes" id="UP000799753">
    <property type="component" value="Unassembled WGS sequence"/>
</dbReference>
<proteinExistence type="predicted"/>